<dbReference type="EMBL" id="JACHLY010000001">
    <property type="protein sequence ID" value="MBB6000114.1"/>
    <property type="molecule type" value="Genomic_DNA"/>
</dbReference>
<evidence type="ECO:0000256" key="1">
    <source>
        <dbReference type="SAM" id="MobiDB-lite"/>
    </source>
</evidence>
<proteinExistence type="predicted"/>
<dbReference type="AlphaFoldDB" id="A0A841ECJ4"/>
<organism evidence="2 3">
    <name type="scientific">Streptomonospora salina</name>
    <dbReference type="NCBI Taxonomy" id="104205"/>
    <lineage>
        <taxon>Bacteria</taxon>
        <taxon>Bacillati</taxon>
        <taxon>Actinomycetota</taxon>
        <taxon>Actinomycetes</taxon>
        <taxon>Streptosporangiales</taxon>
        <taxon>Nocardiopsidaceae</taxon>
        <taxon>Streptomonospora</taxon>
    </lineage>
</organism>
<name>A0A841ECJ4_9ACTN</name>
<evidence type="ECO:0000313" key="2">
    <source>
        <dbReference type="EMBL" id="MBB6000114.1"/>
    </source>
</evidence>
<evidence type="ECO:0000313" key="3">
    <source>
        <dbReference type="Proteomes" id="UP000578077"/>
    </source>
</evidence>
<dbReference type="Proteomes" id="UP000578077">
    <property type="component" value="Unassembled WGS sequence"/>
</dbReference>
<comment type="caution">
    <text evidence="2">The sequence shown here is derived from an EMBL/GenBank/DDBJ whole genome shotgun (WGS) entry which is preliminary data.</text>
</comment>
<keyword evidence="3" id="KW-1185">Reference proteome</keyword>
<sequence length="102" mass="10825">MLDPHAPAATGQPGLDAGRVPVEQPQIAEFVLDRGYLSAPSACAFAEWLRSVWNDFLEGDGSYTNGQVIYAALVDWCGGADPTRCLHGSRMGQTCPDCDAPA</sequence>
<reference evidence="2 3" key="1">
    <citation type="submission" date="2020-08" db="EMBL/GenBank/DDBJ databases">
        <title>Sequencing the genomes of 1000 actinobacteria strains.</title>
        <authorList>
            <person name="Klenk H.-P."/>
        </authorList>
    </citation>
    <scope>NUCLEOTIDE SEQUENCE [LARGE SCALE GENOMIC DNA]</scope>
    <source>
        <strain evidence="2 3">DSM 44593</strain>
    </source>
</reference>
<gene>
    <name evidence="2" type="ORF">HNR25_003865</name>
</gene>
<dbReference type="RefSeq" id="WP_184637332.1">
    <property type="nucleotide sequence ID" value="NZ_BAABKT010000012.1"/>
</dbReference>
<feature type="region of interest" description="Disordered" evidence="1">
    <location>
        <begin position="1"/>
        <end position="20"/>
    </location>
</feature>
<accession>A0A841ECJ4</accession>
<protein>
    <submittedName>
        <fullName evidence="2">Uncharacterized protein</fullName>
    </submittedName>
</protein>